<dbReference type="InterPro" id="IPR013437">
    <property type="entry name" value="FtsW"/>
</dbReference>
<evidence type="ECO:0000256" key="20">
    <source>
        <dbReference type="ARBA" id="ARBA00049902"/>
    </source>
</evidence>
<keyword evidence="12" id="KW-0131">Cell cycle</keyword>
<dbReference type="GO" id="GO:0071555">
    <property type="term" value="P:cell wall organization"/>
    <property type="evidence" value="ECO:0007669"/>
    <property type="project" value="UniProtKB-KW"/>
</dbReference>
<evidence type="ECO:0000256" key="17">
    <source>
        <dbReference type="ARBA" id="ARBA00041185"/>
    </source>
</evidence>
<dbReference type="PANTHER" id="PTHR30474:SF2">
    <property type="entry name" value="PEPTIDOGLYCAN GLYCOSYLTRANSFERASE FTSW-RELATED"/>
    <property type="match status" value="1"/>
</dbReference>
<evidence type="ECO:0000256" key="14">
    <source>
        <dbReference type="ARBA" id="ARBA00032370"/>
    </source>
</evidence>
<keyword evidence="7 21" id="KW-0812">Transmembrane</keyword>
<sequence length="367" mass="40010">MVASRAHSPDYKLFIVTIILVLVGVFMIASASPVIGETRFGEVYFFLKNQLVGVGVGAVTFLAGWRIKYTFWKKTAPLILVASLFLMALVFIPGVGLELKGAARWIELGPITVQPSEITKLAFIIYIAAWLQAKQKDVRKFSTGFLPFLVMLGTVSLFFILQPDIGTLGVLAITATLLFFAGGGKLAQIGILCLIGIVGLWMIVSLQPYRLDRITVFLRPTEDIQGIGYQLNQSLIAIGSGGFWGKGFGMSQQKFYYLPEPTGDSIFAVFGEEFGFMGNIILIMLFLIFSWRGIRIANRAPDSFGSYLAMGITLLIVIQAFINMAAISGLVPLTGLPLSFISYGSSALVINLAAVGILMNISKYTRI</sequence>
<dbReference type="GO" id="GO:0008360">
    <property type="term" value="P:regulation of cell shape"/>
    <property type="evidence" value="ECO:0007669"/>
    <property type="project" value="UniProtKB-KW"/>
</dbReference>
<keyword evidence="4 22" id="KW-0132">Cell division</keyword>
<comment type="caution">
    <text evidence="22">The sequence shown here is derived from an EMBL/GenBank/DDBJ whole genome shotgun (WGS) entry which is preliminary data.</text>
</comment>
<keyword evidence="9" id="KW-0573">Peptidoglycan synthesis</keyword>
<dbReference type="GO" id="GO:0015648">
    <property type="term" value="F:lipid-linked peptidoglycan transporter activity"/>
    <property type="evidence" value="ECO:0007669"/>
    <property type="project" value="TreeGrafter"/>
</dbReference>
<feature type="transmembrane region" description="Helical" evidence="21">
    <location>
        <begin position="108"/>
        <end position="129"/>
    </location>
</feature>
<evidence type="ECO:0000256" key="5">
    <source>
        <dbReference type="ARBA" id="ARBA00022676"/>
    </source>
</evidence>
<evidence type="ECO:0000256" key="1">
    <source>
        <dbReference type="ARBA" id="ARBA00004651"/>
    </source>
</evidence>
<keyword evidence="10 21" id="KW-1133">Transmembrane helix</keyword>
<keyword evidence="6" id="KW-0808">Transferase</keyword>
<feature type="transmembrane region" description="Helical" evidence="21">
    <location>
        <begin position="189"/>
        <end position="209"/>
    </location>
</feature>
<dbReference type="GO" id="GO:0009252">
    <property type="term" value="P:peptidoglycan biosynthetic process"/>
    <property type="evidence" value="ECO:0007669"/>
    <property type="project" value="UniProtKB-KW"/>
</dbReference>
<evidence type="ECO:0000256" key="18">
    <source>
        <dbReference type="ARBA" id="ARBA00041418"/>
    </source>
</evidence>
<evidence type="ECO:0000256" key="9">
    <source>
        <dbReference type="ARBA" id="ARBA00022984"/>
    </source>
</evidence>
<protein>
    <recommendedName>
        <fullName evidence="17">Probable peptidoglycan glycosyltransferase FtsW</fullName>
        <ecNumber evidence="19">2.4.99.28</ecNumber>
    </recommendedName>
    <alternativeName>
        <fullName evidence="18">Cell division protein FtsW</fullName>
    </alternativeName>
    <alternativeName>
        <fullName evidence="15">Cell wall polymerase</fullName>
    </alternativeName>
    <alternativeName>
        <fullName evidence="14">Peptidoglycan polymerase</fullName>
    </alternativeName>
</protein>
<evidence type="ECO:0000256" key="19">
    <source>
        <dbReference type="ARBA" id="ARBA00044770"/>
    </source>
</evidence>
<dbReference type="STRING" id="1802114.A2719_02690"/>
<evidence type="ECO:0000256" key="3">
    <source>
        <dbReference type="ARBA" id="ARBA00022475"/>
    </source>
</evidence>
<evidence type="ECO:0000256" key="16">
    <source>
        <dbReference type="ARBA" id="ARBA00038053"/>
    </source>
</evidence>
<evidence type="ECO:0000256" key="11">
    <source>
        <dbReference type="ARBA" id="ARBA00023136"/>
    </source>
</evidence>
<feature type="transmembrane region" description="Helical" evidence="21">
    <location>
        <begin position="141"/>
        <end position="159"/>
    </location>
</feature>
<evidence type="ECO:0000313" key="22">
    <source>
        <dbReference type="EMBL" id="OGZ43850.1"/>
    </source>
</evidence>
<feature type="transmembrane region" description="Helical" evidence="21">
    <location>
        <begin position="43"/>
        <end position="65"/>
    </location>
</feature>
<organism evidence="22 23">
    <name type="scientific">Candidatus Ryanbacteria bacterium RIFCSPHIGHO2_01_FULL_45_22</name>
    <dbReference type="NCBI Taxonomy" id="1802114"/>
    <lineage>
        <taxon>Bacteria</taxon>
        <taxon>Candidatus Ryaniibacteriota</taxon>
    </lineage>
</organism>
<dbReference type="PANTHER" id="PTHR30474">
    <property type="entry name" value="CELL CYCLE PROTEIN"/>
    <property type="match status" value="1"/>
</dbReference>
<dbReference type="EMBL" id="MHNK01000010">
    <property type="protein sequence ID" value="OGZ43850.1"/>
    <property type="molecule type" value="Genomic_DNA"/>
</dbReference>
<comment type="subcellular location">
    <subcellularLocation>
        <location evidence="1">Cell membrane</location>
        <topology evidence="1">Multi-pass membrane protein</topology>
    </subcellularLocation>
</comment>
<evidence type="ECO:0000256" key="7">
    <source>
        <dbReference type="ARBA" id="ARBA00022692"/>
    </source>
</evidence>
<dbReference type="GO" id="GO:0005886">
    <property type="term" value="C:plasma membrane"/>
    <property type="evidence" value="ECO:0007669"/>
    <property type="project" value="UniProtKB-SubCell"/>
</dbReference>
<dbReference type="Proteomes" id="UP000177480">
    <property type="component" value="Unassembled WGS sequence"/>
</dbReference>
<accession>A0A1G2G1S3</accession>
<keyword evidence="11 21" id="KW-0472">Membrane</keyword>
<proteinExistence type="inferred from homology"/>
<keyword evidence="5" id="KW-0328">Glycosyltransferase</keyword>
<dbReference type="GO" id="GO:0051301">
    <property type="term" value="P:cell division"/>
    <property type="evidence" value="ECO:0007669"/>
    <property type="project" value="UniProtKB-KW"/>
</dbReference>
<feature type="transmembrane region" description="Helical" evidence="21">
    <location>
        <begin position="340"/>
        <end position="361"/>
    </location>
</feature>
<evidence type="ECO:0000256" key="12">
    <source>
        <dbReference type="ARBA" id="ARBA00023306"/>
    </source>
</evidence>
<dbReference type="AlphaFoldDB" id="A0A1G2G1S3"/>
<feature type="transmembrane region" description="Helical" evidence="21">
    <location>
        <begin position="165"/>
        <end position="182"/>
    </location>
</feature>
<feature type="transmembrane region" description="Helical" evidence="21">
    <location>
        <begin position="274"/>
        <end position="294"/>
    </location>
</feature>
<evidence type="ECO:0000256" key="15">
    <source>
        <dbReference type="ARBA" id="ARBA00033270"/>
    </source>
</evidence>
<dbReference type="GO" id="GO:0032153">
    <property type="term" value="C:cell division site"/>
    <property type="evidence" value="ECO:0007669"/>
    <property type="project" value="TreeGrafter"/>
</dbReference>
<evidence type="ECO:0000256" key="8">
    <source>
        <dbReference type="ARBA" id="ARBA00022960"/>
    </source>
</evidence>
<feature type="transmembrane region" description="Helical" evidence="21">
    <location>
        <begin position="12"/>
        <end position="31"/>
    </location>
</feature>
<dbReference type="InterPro" id="IPR001182">
    <property type="entry name" value="FtsW/RodA"/>
</dbReference>
<keyword evidence="13" id="KW-0961">Cell wall biogenesis/degradation</keyword>
<evidence type="ECO:0000256" key="4">
    <source>
        <dbReference type="ARBA" id="ARBA00022618"/>
    </source>
</evidence>
<dbReference type="NCBIfam" id="TIGR02614">
    <property type="entry name" value="ftsW"/>
    <property type="match status" value="1"/>
</dbReference>
<evidence type="ECO:0000256" key="13">
    <source>
        <dbReference type="ARBA" id="ARBA00023316"/>
    </source>
</evidence>
<feature type="transmembrane region" description="Helical" evidence="21">
    <location>
        <begin position="77"/>
        <end position="96"/>
    </location>
</feature>
<keyword evidence="8" id="KW-0133">Cell shape</keyword>
<dbReference type="EC" id="2.4.99.28" evidence="19"/>
<reference evidence="22 23" key="1">
    <citation type="journal article" date="2016" name="Nat. Commun.">
        <title>Thousands of microbial genomes shed light on interconnected biogeochemical processes in an aquifer system.</title>
        <authorList>
            <person name="Anantharaman K."/>
            <person name="Brown C.T."/>
            <person name="Hug L.A."/>
            <person name="Sharon I."/>
            <person name="Castelle C.J."/>
            <person name="Probst A.J."/>
            <person name="Thomas B.C."/>
            <person name="Singh A."/>
            <person name="Wilkins M.J."/>
            <person name="Karaoz U."/>
            <person name="Brodie E.L."/>
            <person name="Williams K.H."/>
            <person name="Hubbard S.S."/>
            <person name="Banfield J.F."/>
        </authorList>
    </citation>
    <scope>NUCLEOTIDE SEQUENCE [LARGE SCALE GENOMIC DNA]</scope>
</reference>
<name>A0A1G2G1S3_9BACT</name>
<comment type="pathway">
    <text evidence="2">Cell wall biogenesis; peptidoglycan biosynthesis.</text>
</comment>
<dbReference type="GO" id="GO:0008955">
    <property type="term" value="F:peptidoglycan glycosyltransferase activity"/>
    <property type="evidence" value="ECO:0007669"/>
    <property type="project" value="UniProtKB-EC"/>
</dbReference>
<evidence type="ECO:0000256" key="2">
    <source>
        <dbReference type="ARBA" id="ARBA00004752"/>
    </source>
</evidence>
<comment type="similarity">
    <text evidence="16">Belongs to the SEDS family. FtsW subfamily.</text>
</comment>
<evidence type="ECO:0000256" key="10">
    <source>
        <dbReference type="ARBA" id="ARBA00022989"/>
    </source>
</evidence>
<evidence type="ECO:0000313" key="23">
    <source>
        <dbReference type="Proteomes" id="UP000177480"/>
    </source>
</evidence>
<keyword evidence="3" id="KW-1003">Cell membrane</keyword>
<evidence type="ECO:0000256" key="21">
    <source>
        <dbReference type="SAM" id="Phobius"/>
    </source>
</evidence>
<dbReference type="Pfam" id="PF01098">
    <property type="entry name" value="FTSW_RODA_SPOVE"/>
    <property type="match status" value="1"/>
</dbReference>
<gene>
    <name evidence="22" type="ORF">A2719_02690</name>
</gene>
<comment type="catalytic activity">
    <reaction evidence="20">
        <text>[GlcNAc-(1-&gt;4)-Mur2Ac(oyl-L-Ala-gamma-D-Glu-L-Lys-D-Ala-D-Ala)](n)-di-trans,octa-cis-undecaprenyl diphosphate + beta-D-GlcNAc-(1-&gt;4)-Mur2Ac(oyl-L-Ala-gamma-D-Glu-L-Lys-D-Ala-D-Ala)-di-trans,octa-cis-undecaprenyl diphosphate = [GlcNAc-(1-&gt;4)-Mur2Ac(oyl-L-Ala-gamma-D-Glu-L-Lys-D-Ala-D-Ala)](n+1)-di-trans,octa-cis-undecaprenyl diphosphate + di-trans,octa-cis-undecaprenyl diphosphate + H(+)</text>
        <dbReference type="Rhea" id="RHEA:23708"/>
        <dbReference type="Rhea" id="RHEA-COMP:9602"/>
        <dbReference type="Rhea" id="RHEA-COMP:9603"/>
        <dbReference type="ChEBI" id="CHEBI:15378"/>
        <dbReference type="ChEBI" id="CHEBI:58405"/>
        <dbReference type="ChEBI" id="CHEBI:60033"/>
        <dbReference type="ChEBI" id="CHEBI:78435"/>
        <dbReference type="EC" id="2.4.99.28"/>
    </reaction>
</comment>
<evidence type="ECO:0000256" key="6">
    <source>
        <dbReference type="ARBA" id="ARBA00022679"/>
    </source>
</evidence>
<feature type="transmembrane region" description="Helical" evidence="21">
    <location>
        <begin position="306"/>
        <end position="328"/>
    </location>
</feature>